<dbReference type="PATRIC" id="fig|33934.7.peg.1644"/>
<sequence length="144" mass="17078">MRARVQLWQKDSVTKEIKPTKHKFFIHHYFTHRSIFTIGNNRSSLCDIAHTTKTVLRTSIPYQLEKQRPKTFYKKTDFKKLFCVERATDARTFRFISISLHLPFRSFVLVVALKNVPLCEMSQTFPMIFVTRSRKVMIYVTASQ</sequence>
<proteinExistence type="predicted"/>
<dbReference type="AlphaFoldDB" id="A0A178TJE6"/>
<reference evidence="1 2" key="1">
    <citation type="submission" date="2016-03" db="EMBL/GenBank/DDBJ databases">
        <title>Spore heat resistance.</title>
        <authorList>
            <person name="Boekhorst J."/>
            <person name="Berendsen E.M."/>
            <person name="Wells-Bennik M.H."/>
            <person name="Kuipers O.P."/>
        </authorList>
    </citation>
    <scope>NUCLEOTIDE SEQUENCE [LARGE SCALE GENOMIC DNA]</scope>
    <source>
        <strain evidence="1 2">AF16</strain>
    </source>
</reference>
<name>A0A178TJE6_9BACL</name>
<evidence type="ECO:0000313" key="2">
    <source>
        <dbReference type="Proteomes" id="UP000078336"/>
    </source>
</evidence>
<keyword evidence="2" id="KW-1185">Reference proteome</keyword>
<gene>
    <name evidence="1" type="ORF">TAF16_0472</name>
</gene>
<dbReference type="EMBL" id="LUCQ01000040">
    <property type="protein sequence ID" value="OAO81838.1"/>
    <property type="molecule type" value="Genomic_DNA"/>
</dbReference>
<protein>
    <submittedName>
        <fullName evidence="1">Uncharacterized protein</fullName>
    </submittedName>
</protein>
<organism evidence="1 2">
    <name type="scientific">Anoxybacillus flavithermus</name>
    <dbReference type="NCBI Taxonomy" id="33934"/>
    <lineage>
        <taxon>Bacteria</taxon>
        <taxon>Bacillati</taxon>
        <taxon>Bacillota</taxon>
        <taxon>Bacilli</taxon>
        <taxon>Bacillales</taxon>
        <taxon>Anoxybacillaceae</taxon>
        <taxon>Anoxybacillus</taxon>
    </lineage>
</organism>
<dbReference type="Proteomes" id="UP000078336">
    <property type="component" value="Unassembled WGS sequence"/>
</dbReference>
<accession>A0A178TJE6</accession>
<comment type="caution">
    <text evidence="1">The sequence shown here is derived from an EMBL/GenBank/DDBJ whole genome shotgun (WGS) entry which is preliminary data.</text>
</comment>
<evidence type="ECO:0000313" key="1">
    <source>
        <dbReference type="EMBL" id="OAO81838.1"/>
    </source>
</evidence>